<keyword evidence="3 6" id="KW-0812">Transmembrane</keyword>
<dbReference type="AlphaFoldDB" id="W4L769"/>
<dbReference type="GO" id="GO:0005886">
    <property type="term" value="C:plasma membrane"/>
    <property type="evidence" value="ECO:0007669"/>
    <property type="project" value="UniProtKB-SubCell"/>
</dbReference>
<feature type="transmembrane region" description="Helical" evidence="6">
    <location>
        <begin position="61"/>
        <end position="80"/>
    </location>
</feature>
<keyword evidence="2 6" id="KW-1003">Cell membrane</keyword>
<dbReference type="InterPro" id="IPR032816">
    <property type="entry name" value="VTT_dom"/>
</dbReference>
<dbReference type="PANTHER" id="PTHR12677:SF59">
    <property type="entry name" value="GOLGI APPARATUS MEMBRANE PROTEIN TVP38-RELATED"/>
    <property type="match status" value="1"/>
</dbReference>
<dbReference type="PANTHER" id="PTHR12677">
    <property type="entry name" value="GOLGI APPARATUS MEMBRANE PROTEIN TVP38-RELATED"/>
    <property type="match status" value="1"/>
</dbReference>
<evidence type="ECO:0000256" key="6">
    <source>
        <dbReference type="RuleBase" id="RU366058"/>
    </source>
</evidence>
<accession>W4L769</accession>
<feature type="domain" description="VTT" evidence="7">
    <location>
        <begin position="83"/>
        <end position="197"/>
    </location>
</feature>
<evidence type="ECO:0000256" key="2">
    <source>
        <dbReference type="ARBA" id="ARBA00022475"/>
    </source>
</evidence>
<keyword evidence="4 6" id="KW-1133">Transmembrane helix</keyword>
<dbReference type="PATRIC" id="fig|1429438.4.peg.7543"/>
<comment type="similarity">
    <text evidence="6">Belongs to the TVP38/TMEM64 family.</text>
</comment>
<evidence type="ECO:0000259" key="7">
    <source>
        <dbReference type="Pfam" id="PF09335"/>
    </source>
</evidence>
<organism evidence="8 9">
    <name type="scientific">Entotheonella factor</name>
    <dbReference type="NCBI Taxonomy" id="1429438"/>
    <lineage>
        <taxon>Bacteria</taxon>
        <taxon>Pseudomonadati</taxon>
        <taxon>Nitrospinota/Tectimicrobiota group</taxon>
        <taxon>Candidatus Tectimicrobiota</taxon>
        <taxon>Candidatus Entotheonellia</taxon>
        <taxon>Candidatus Entotheonellales</taxon>
        <taxon>Candidatus Entotheonellaceae</taxon>
        <taxon>Candidatus Entotheonella</taxon>
    </lineage>
</organism>
<protein>
    <recommendedName>
        <fullName evidence="6">TVP38/TMEM64 family membrane protein</fullName>
    </recommendedName>
</protein>
<evidence type="ECO:0000313" key="9">
    <source>
        <dbReference type="Proteomes" id="UP000019141"/>
    </source>
</evidence>
<gene>
    <name evidence="8" type="ORF">ETSY1_40260</name>
</gene>
<feature type="transmembrane region" description="Helical" evidence="6">
    <location>
        <begin position="145"/>
        <end position="170"/>
    </location>
</feature>
<dbReference type="HOGENOM" id="CLU_038944_7_0_7"/>
<dbReference type="EMBL" id="AZHW01001286">
    <property type="protein sequence ID" value="ETW93201.1"/>
    <property type="molecule type" value="Genomic_DNA"/>
</dbReference>
<comment type="subcellular location">
    <subcellularLocation>
        <location evidence="1 6">Cell membrane</location>
        <topology evidence="1 6">Multi-pass membrane protein</topology>
    </subcellularLocation>
</comment>
<comment type="caution">
    <text evidence="8">The sequence shown here is derived from an EMBL/GenBank/DDBJ whole genome shotgun (WGS) entry which is preliminary data.</text>
</comment>
<evidence type="ECO:0000256" key="3">
    <source>
        <dbReference type="ARBA" id="ARBA00022692"/>
    </source>
</evidence>
<feature type="transmembrane region" description="Helical" evidence="6">
    <location>
        <begin position="20"/>
        <end position="41"/>
    </location>
</feature>
<evidence type="ECO:0000256" key="5">
    <source>
        <dbReference type="ARBA" id="ARBA00023136"/>
    </source>
</evidence>
<proteinExistence type="inferred from homology"/>
<feature type="transmembrane region" description="Helical" evidence="6">
    <location>
        <begin position="92"/>
        <end position="117"/>
    </location>
</feature>
<evidence type="ECO:0000313" key="8">
    <source>
        <dbReference type="EMBL" id="ETW93201.1"/>
    </source>
</evidence>
<evidence type="ECO:0000256" key="1">
    <source>
        <dbReference type="ARBA" id="ARBA00004651"/>
    </source>
</evidence>
<sequence length="244" mass="25968">MAQTETQASASPSFSFKRLIPLLVLVAGLVVFFALGLHRYISFEVLRDNREALLNWVQQNGLLAALVYMGIYAVAVAFSLPGGLVLSITGGFLFGTLLGSLYIVVGATVGATALFIIAKSALGDFLRAKAGPWLQKMEEGFRENALSYLLVLRLVPLFPFFVVNLVPAFLGVPLTTYVIGTFFGIIPGVFVFASVGAGLGSIFDKGETFSAAGILTPQIMIALIGLAVLALIPVVYKKMKARSA</sequence>
<dbReference type="Pfam" id="PF09335">
    <property type="entry name" value="VTT_dom"/>
    <property type="match status" value="1"/>
</dbReference>
<reference evidence="8 9" key="1">
    <citation type="journal article" date="2014" name="Nature">
        <title>An environmental bacterial taxon with a large and distinct metabolic repertoire.</title>
        <authorList>
            <person name="Wilson M.C."/>
            <person name="Mori T."/>
            <person name="Ruckert C."/>
            <person name="Uria A.R."/>
            <person name="Helf M.J."/>
            <person name="Takada K."/>
            <person name="Gernert C."/>
            <person name="Steffens U.A."/>
            <person name="Heycke N."/>
            <person name="Schmitt S."/>
            <person name="Rinke C."/>
            <person name="Helfrich E.J."/>
            <person name="Brachmann A.O."/>
            <person name="Gurgui C."/>
            <person name="Wakimoto T."/>
            <person name="Kracht M."/>
            <person name="Crusemann M."/>
            <person name="Hentschel U."/>
            <person name="Abe I."/>
            <person name="Matsunaga S."/>
            <person name="Kalinowski J."/>
            <person name="Takeyama H."/>
            <person name="Piel J."/>
        </authorList>
    </citation>
    <scope>NUCLEOTIDE SEQUENCE [LARGE SCALE GENOMIC DNA]</scope>
    <source>
        <strain evidence="9">TSY1</strain>
    </source>
</reference>
<feature type="transmembrane region" description="Helical" evidence="6">
    <location>
        <begin position="177"/>
        <end position="203"/>
    </location>
</feature>
<keyword evidence="9" id="KW-1185">Reference proteome</keyword>
<dbReference type="Proteomes" id="UP000019141">
    <property type="component" value="Unassembled WGS sequence"/>
</dbReference>
<dbReference type="InterPro" id="IPR015414">
    <property type="entry name" value="TMEM64"/>
</dbReference>
<evidence type="ECO:0000256" key="4">
    <source>
        <dbReference type="ARBA" id="ARBA00022989"/>
    </source>
</evidence>
<feature type="transmembrane region" description="Helical" evidence="6">
    <location>
        <begin position="215"/>
        <end position="236"/>
    </location>
</feature>
<keyword evidence="5 6" id="KW-0472">Membrane</keyword>
<name>W4L769_ENTF1</name>